<sequence length="55" mass="6486">MEVFDQKIVGLKELSKISMIEASLNEMTKNLELMRLQLEKQQQVLLMFMELNAKE</sequence>
<evidence type="ECO:0000313" key="4">
    <source>
        <dbReference type="Proteomes" id="UP000321947"/>
    </source>
</evidence>
<dbReference type="Proteomes" id="UP000321947">
    <property type="component" value="Unassembled WGS sequence"/>
</dbReference>
<accession>A0A5D3CSQ7</accession>
<dbReference type="EMBL" id="SSTD01009625">
    <property type="protein sequence ID" value="TYK14074.1"/>
    <property type="molecule type" value="Genomic_DNA"/>
</dbReference>
<comment type="caution">
    <text evidence="2">The sequence shown here is derived from an EMBL/GenBank/DDBJ whole genome shotgun (WGS) entry which is preliminary data.</text>
</comment>
<dbReference type="GO" id="GO:0008168">
    <property type="term" value="F:methyltransferase activity"/>
    <property type="evidence" value="ECO:0007669"/>
    <property type="project" value="UniProtKB-KW"/>
</dbReference>
<dbReference type="EMBL" id="SSTE01013251">
    <property type="protein sequence ID" value="KAA0047397.1"/>
    <property type="molecule type" value="Genomic_DNA"/>
</dbReference>
<gene>
    <name evidence="2" type="ORF">E5676_scaffold363G00530</name>
    <name evidence="1" type="ORF">E6C27_scaffold754G00540</name>
</gene>
<organism evidence="2 4">
    <name type="scientific">Cucumis melo var. makuwa</name>
    <name type="common">Oriental melon</name>
    <dbReference type="NCBI Taxonomy" id="1194695"/>
    <lineage>
        <taxon>Eukaryota</taxon>
        <taxon>Viridiplantae</taxon>
        <taxon>Streptophyta</taxon>
        <taxon>Embryophyta</taxon>
        <taxon>Tracheophyta</taxon>
        <taxon>Spermatophyta</taxon>
        <taxon>Magnoliopsida</taxon>
        <taxon>eudicotyledons</taxon>
        <taxon>Gunneridae</taxon>
        <taxon>Pentapetalae</taxon>
        <taxon>rosids</taxon>
        <taxon>fabids</taxon>
        <taxon>Cucurbitales</taxon>
        <taxon>Cucurbitaceae</taxon>
        <taxon>Benincaseae</taxon>
        <taxon>Cucumis</taxon>
    </lineage>
</organism>
<reference evidence="3 4" key="1">
    <citation type="submission" date="2019-08" db="EMBL/GenBank/DDBJ databases">
        <title>Draft genome sequences of two oriental melons (Cucumis melo L. var makuwa).</title>
        <authorList>
            <person name="Kwon S.-Y."/>
        </authorList>
    </citation>
    <scope>NUCLEOTIDE SEQUENCE [LARGE SCALE GENOMIC DNA]</scope>
    <source>
        <strain evidence="4">cv. Chang Bougi</strain>
        <strain evidence="3">cv. SW 3</strain>
        <tissue evidence="2">Leaf</tissue>
    </source>
</reference>
<protein>
    <submittedName>
        <fullName evidence="2">Histone-lysine N-methyltransferase ASHR1 isoform X1</fullName>
    </submittedName>
</protein>
<dbReference type="AlphaFoldDB" id="A0A5D3CSQ7"/>
<keyword evidence="2" id="KW-0489">Methyltransferase</keyword>
<keyword evidence="2" id="KW-0808">Transferase</keyword>
<proteinExistence type="predicted"/>
<evidence type="ECO:0000313" key="3">
    <source>
        <dbReference type="Proteomes" id="UP000321393"/>
    </source>
</evidence>
<evidence type="ECO:0000313" key="1">
    <source>
        <dbReference type="EMBL" id="KAA0047397.1"/>
    </source>
</evidence>
<dbReference type="Proteomes" id="UP000321393">
    <property type="component" value="Unassembled WGS sequence"/>
</dbReference>
<evidence type="ECO:0000313" key="2">
    <source>
        <dbReference type="EMBL" id="TYK14074.1"/>
    </source>
</evidence>
<name>A0A5D3CSQ7_CUCMM</name>
<dbReference type="GO" id="GO:0032259">
    <property type="term" value="P:methylation"/>
    <property type="evidence" value="ECO:0007669"/>
    <property type="project" value="UniProtKB-KW"/>
</dbReference>